<feature type="signal peptide" evidence="1">
    <location>
        <begin position="1"/>
        <end position="20"/>
    </location>
</feature>
<dbReference type="EMBL" id="QAOQ01000002">
    <property type="protein sequence ID" value="PTQ99747.1"/>
    <property type="molecule type" value="Genomic_DNA"/>
</dbReference>
<evidence type="ECO:0000259" key="2">
    <source>
        <dbReference type="Pfam" id="PF05448"/>
    </source>
</evidence>
<evidence type="ECO:0000313" key="3">
    <source>
        <dbReference type="EMBL" id="PTQ99747.1"/>
    </source>
</evidence>
<sequence length="430" mass="46138">MKWLSVKILLFSCLCQAALAADTVKVSKPATMVQLNRWRAEARKALFIPSPAPAVKPHVFGNLSPMPGILVQHVTYGTQYGMRVPAVVYAPTKPKGKIPAVIIVAGHGGDKATWYEVYAGMLYAKAGAVVITYDPIGENERASTHQHEAREHDIALPGAQSPARMGGLMIGDVIQAVSYAISRPDVDPKRIAVLGYSMGSFHAALAAALDPRIRALVLSGGGDLDGNGGAWDSSTKTMCQGGPYQALSFLPDKGAILYALHQRSGTTLILNGLEDGLITKPNHLDPFFNDLRTRAAALAGPKAPLIDYRFYPGVAHRPSWVNTDAFTWLHAQLHFPNGDALLAGGTTHIAEWAATTGAHINKGYEVEEREGGIRAVGTGFPALTPDQLQVVPMAEWEAHRDDYTWPAWAKQTLQVQGLPVVLPVQGGVGR</sequence>
<feature type="domain" description="Acetyl xylan esterase" evidence="2">
    <location>
        <begin position="68"/>
        <end position="217"/>
    </location>
</feature>
<dbReference type="Proteomes" id="UP000244168">
    <property type="component" value="Unassembled WGS sequence"/>
</dbReference>
<organism evidence="3 4">
    <name type="scientific">Mucilaginibacter yixingensis</name>
    <dbReference type="NCBI Taxonomy" id="1295612"/>
    <lineage>
        <taxon>Bacteria</taxon>
        <taxon>Pseudomonadati</taxon>
        <taxon>Bacteroidota</taxon>
        <taxon>Sphingobacteriia</taxon>
        <taxon>Sphingobacteriales</taxon>
        <taxon>Sphingobacteriaceae</taxon>
        <taxon>Mucilaginibacter</taxon>
    </lineage>
</organism>
<name>A0A2T5JD98_9SPHI</name>
<dbReference type="Gene3D" id="3.40.50.1820">
    <property type="entry name" value="alpha/beta hydrolase"/>
    <property type="match status" value="1"/>
</dbReference>
<dbReference type="AlphaFoldDB" id="A0A2T5JD98"/>
<feature type="chain" id="PRO_5015525183" evidence="1">
    <location>
        <begin position="21"/>
        <end position="430"/>
    </location>
</feature>
<dbReference type="Pfam" id="PF05448">
    <property type="entry name" value="AXE1"/>
    <property type="match status" value="1"/>
</dbReference>
<reference evidence="3 4" key="1">
    <citation type="submission" date="2018-04" db="EMBL/GenBank/DDBJ databases">
        <title>Genomic Encyclopedia of Archaeal and Bacterial Type Strains, Phase II (KMG-II): from individual species to whole genera.</title>
        <authorList>
            <person name="Goeker M."/>
        </authorList>
    </citation>
    <scope>NUCLEOTIDE SEQUENCE [LARGE SCALE GENOMIC DNA]</scope>
    <source>
        <strain evidence="3 4">DSM 26809</strain>
    </source>
</reference>
<dbReference type="InterPro" id="IPR050261">
    <property type="entry name" value="FrsA_esterase"/>
</dbReference>
<dbReference type="RefSeq" id="WP_211309760.1">
    <property type="nucleotide sequence ID" value="NZ_CP160205.1"/>
</dbReference>
<dbReference type="PANTHER" id="PTHR22946">
    <property type="entry name" value="DIENELACTONE HYDROLASE DOMAIN-CONTAINING PROTEIN-RELATED"/>
    <property type="match status" value="1"/>
</dbReference>
<dbReference type="PANTHER" id="PTHR22946:SF8">
    <property type="entry name" value="ACETYL XYLAN ESTERASE DOMAIN-CONTAINING PROTEIN"/>
    <property type="match status" value="1"/>
</dbReference>
<comment type="caution">
    <text evidence="3">The sequence shown here is derived from an EMBL/GenBank/DDBJ whole genome shotgun (WGS) entry which is preliminary data.</text>
</comment>
<keyword evidence="1" id="KW-0732">Signal</keyword>
<evidence type="ECO:0000313" key="4">
    <source>
        <dbReference type="Proteomes" id="UP000244168"/>
    </source>
</evidence>
<accession>A0A2T5JD98</accession>
<protein>
    <submittedName>
        <fullName evidence="3">Acetyl xylan esterase AXE1</fullName>
    </submittedName>
</protein>
<proteinExistence type="predicted"/>
<gene>
    <name evidence="3" type="ORF">C8P68_102577</name>
</gene>
<dbReference type="SUPFAM" id="SSF53474">
    <property type="entry name" value="alpha/beta-Hydrolases"/>
    <property type="match status" value="1"/>
</dbReference>
<evidence type="ECO:0000256" key="1">
    <source>
        <dbReference type="SAM" id="SignalP"/>
    </source>
</evidence>
<dbReference type="InterPro" id="IPR029058">
    <property type="entry name" value="AB_hydrolase_fold"/>
</dbReference>
<dbReference type="InterPro" id="IPR008391">
    <property type="entry name" value="AXE1_dom"/>
</dbReference>
<keyword evidence="4" id="KW-1185">Reference proteome</keyword>